<evidence type="ECO:0000313" key="3">
    <source>
        <dbReference type="Proteomes" id="UP000004310"/>
    </source>
</evidence>
<protein>
    <submittedName>
        <fullName evidence="2">Uncharacterized protein</fullName>
    </submittedName>
</protein>
<sequence>MTSSFRRSPIVDKPKKQPGPVTRDWLMRAGAHYLERYATSTENFRRVLARKVRRRMVLREEVDTDHKALIDAVTERFSELGFLDDRGFAEAKLRSMRRKGVSGRIAEARLAEKGVERAVIEAVAAEDETTEEEAAHAYAKRRRLGPWRLRDRVDRRERDIAAMMRAGFPYGLAVDVVDGGADDIDGVDPEARGKTG</sequence>
<reference evidence="2 3" key="1">
    <citation type="journal article" date="2010" name="J. Bacteriol.">
        <title>Genome sequence of Fulvimarina pelagi HTCC2506T, a Mn(II)-oxidizing alphaproteobacterium possessing an aerobic anoxygenic photosynthetic gene cluster and Xanthorhodopsin.</title>
        <authorList>
            <person name="Kang I."/>
            <person name="Oh H.M."/>
            <person name="Lim S.I."/>
            <person name="Ferriera S."/>
            <person name="Giovannoni S.J."/>
            <person name="Cho J.C."/>
        </authorList>
    </citation>
    <scope>NUCLEOTIDE SEQUENCE [LARGE SCALE GENOMIC DNA]</scope>
    <source>
        <strain evidence="2 3">HTCC2506</strain>
    </source>
</reference>
<evidence type="ECO:0000313" key="2">
    <source>
        <dbReference type="EMBL" id="EAU42599.1"/>
    </source>
</evidence>
<dbReference type="Proteomes" id="UP000004310">
    <property type="component" value="Unassembled WGS sequence"/>
</dbReference>
<keyword evidence="3" id="KW-1185">Reference proteome</keyword>
<dbReference type="EMBL" id="AATP01000001">
    <property type="protein sequence ID" value="EAU42599.1"/>
    <property type="molecule type" value="Genomic_DNA"/>
</dbReference>
<dbReference type="eggNOG" id="COG2137">
    <property type="taxonomic scope" value="Bacteria"/>
</dbReference>
<proteinExistence type="predicted"/>
<comment type="caution">
    <text evidence="2">The sequence shown here is derived from an EMBL/GenBank/DDBJ whole genome shotgun (WGS) entry which is preliminary data.</text>
</comment>
<evidence type="ECO:0000256" key="1">
    <source>
        <dbReference type="SAM" id="MobiDB-lite"/>
    </source>
</evidence>
<organism evidence="2 3">
    <name type="scientific">Fulvimarina pelagi HTCC2506</name>
    <dbReference type="NCBI Taxonomy" id="314231"/>
    <lineage>
        <taxon>Bacteria</taxon>
        <taxon>Pseudomonadati</taxon>
        <taxon>Pseudomonadota</taxon>
        <taxon>Alphaproteobacteria</taxon>
        <taxon>Hyphomicrobiales</taxon>
        <taxon>Aurantimonadaceae</taxon>
        <taxon>Fulvimarina</taxon>
    </lineage>
</organism>
<dbReference type="STRING" id="217511.GCA_001463845_00204"/>
<feature type="region of interest" description="Disordered" evidence="1">
    <location>
        <begin position="1"/>
        <end position="22"/>
    </location>
</feature>
<dbReference type="HOGENOM" id="CLU_090972_2_0_5"/>
<accession>Q0G6W5</accession>
<gene>
    <name evidence="2" type="ORF">FP2506_07156</name>
</gene>
<dbReference type="AlphaFoldDB" id="Q0G6W5"/>
<name>Q0G6W5_9HYPH</name>